<accession>A0A0P0X3G8</accession>
<keyword evidence="3" id="KW-1185">Reference proteome</keyword>
<organism evidence="2 3">
    <name type="scientific">Oryza sativa subsp. japonica</name>
    <name type="common">Rice</name>
    <dbReference type="NCBI Taxonomy" id="39947"/>
    <lineage>
        <taxon>Eukaryota</taxon>
        <taxon>Viridiplantae</taxon>
        <taxon>Streptophyta</taxon>
        <taxon>Embryophyta</taxon>
        <taxon>Tracheophyta</taxon>
        <taxon>Spermatophyta</taxon>
        <taxon>Magnoliopsida</taxon>
        <taxon>Liliopsida</taxon>
        <taxon>Poales</taxon>
        <taxon>Poaceae</taxon>
        <taxon>BOP clade</taxon>
        <taxon>Oryzoideae</taxon>
        <taxon>Oryzeae</taxon>
        <taxon>Oryzinae</taxon>
        <taxon>Oryza</taxon>
        <taxon>Oryza sativa</taxon>
    </lineage>
</organism>
<sequence length="157" mass="16395">MISRSRRSTGAASSSGRGRSPSPTPVPAAAPRLPRLGSGGDGDGDEDISTSPRPSHLMPALLISSRGGGGGALGFQHGVSACCSAASTTARGKNASGLYGKLHSHELIKASTYTLMMGQRFEFLLGHGKGRMSRVRVRLRVPERPSKNVSFSYSLQT</sequence>
<reference evidence="2 3" key="3">
    <citation type="journal article" date="2013" name="Rice">
        <title>Improvement of the Oryza sativa Nipponbare reference genome using next generation sequence and optical map data.</title>
        <authorList>
            <person name="Kawahara Y."/>
            <person name="de la Bastide M."/>
            <person name="Hamilton J.P."/>
            <person name="Kanamori H."/>
            <person name="McCombie W.R."/>
            <person name="Ouyang S."/>
            <person name="Schwartz D.C."/>
            <person name="Tanaka T."/>
            <person name="Wu J."/>
            <person name="Zhou S."/>
            <person name="Childs K.L."/>
            <person name="Davidson R.M."/>
            <person name="Lin H."/>
            <person name="Quesada-Ocampo L."/>
            <person name="Vaillancourt B."/>
            <person name="Sakai H."/>
            <person name="Lee S.S."/>
            <person name="Kim J."/>
            <person name="Numa H."/>
            <person name="Itoh T."/>
            <person name="Buell C.R."/>
            <person name="Matsumoto T."/>
        </authorList>
    </citation>
    <scope>NUCLEOTIDE SEQUENCE [LARGE SCALE GENOMIC DNA]</scope>
    <source>
        <strain evidence="3">cv. Nipponbare</strain>
    </source>
</reference>
<dbReference type="AlphaFoldDB" id="A0A0P0X3G8"/>
<evidence type="ECO:0000313" key="2">
    <source>
        <dbReference type="EMBL" id="BAT00502.1"/>
    </source>
</evidence>
<protein>
    <submittedName>
        <fullName evidence="2">Os07g0201402 protein</fullName>
    </submittedName>
</protein>
<evidence type="ECO:0000313" key="3">
    <source>
        <dbReference type="Proteomes" id="UP000059680"/>
    </source>
</evidence>
<dbReference type="InParanoid" id="A0A0P0X3G8"/>
<proteinExistence type="predicted"/>
<reference evidence="2 3" key="2">
    <citation type="journal article" date="2013" name="Plant Cell Physiol.">
        <title>Rice Annotation Project Database (RAP-DB): an integrative and interactive database for rice genomics.</title>
        <authorList>
            <person name="Sakai H."/>
            <person name="Lee S.S."/>
            <person name="Tanaka T."/>
            <person name="Numa H."/>
            <person name="Kim J."/>
            <person name="Kawahara Y."/>
            <person name="Wakimoto H."/>
            <person name="Yang C.C."/>
            <person name="Iwamoto M."/>
            <person name="Abe T."/>
            <person name="Yamada Y."/>
            <person name="Muto A."/>
            <person name="Inokuchi H."/>
            <person name="Ikemura T."/>
            <person name="Matsumoto T."/>
            <person name="Sasaki T."/>
            <person name="Itoh T."/>
        </authorList>
    </citation>
    <scope>NUCLEOTIDE SEQUENCE [LARGE SCALE GENOMIC DNA]</scope>
    <source>
        <strain evidence="3">cv. Nipponbare</strain>
    </source>
</reference>
<feature type="compositionally biased region" description="Low complexity" evidence="1">
    <location>
        <begin position="8"/>
        <end position="21"/>
    </location>
</feature>
<feature type="region of interest" description="Disordered" evidence="1">
    <location>
        <begin position="1"/>
        <end position="63"/>
    </location>
</feature>
<reference evidence="3" key="1">
    <citation type="journal article" date="2005" name="Nature">
        <title>The map-based sequence of the rice genome.</title>
        <authorList>
            <consortium name="International rice genome sequencing project (IRGSP)"/>
            <person name="Matsumoto T."/>
            <person name="Wu J."/>
            <person name="Kanamori H."/>
            <person name="Katayose Y."/>
            <person name="Fujisawa M."/>
            <person name="Namiki N."/>
            <person name="Mizuno H."/>
            <person name="Yamamoto K."/>
            <person name="Antonio B.A."/>
            <person name="Baba T."/>
            <person name="Sakata K."/>
            <person name="Nagamura Y."/>
            <person name="Aoki H."/>
            <person name="Arikawa K."/>
            <person name="Arita K."/>
            <person name="Bito T."/>
            <person name="Chiden Y."/>
            <person name="Fujitsuka N."/>
            <person name="Fukunaka R."/>
            <person name="Hamada M."/>
            <person name="Harada C."/>
            <person name="Hayashi A."/>
            <person name="Hijishita S."/>
            <person name="Honda M."/>
            <person name="Hosokawa S."/>
            <person name="Ichikawa Y."/>
            <person name="Idonuma A."/>
            <person name="Iijima M."/>
            <person name="Ikeda M."/>
            <person name="Ikeno M."/>
            <person name="Ito K."/>
            <person name="Ito S."/>
            <person name="Ito T."/>
            <person name="Ito Y."/>
            <person name="Ito Y."/>
            <person name="Iwabuchi A."/>
            <person name="Kamiya K."/>
            <person name="Karasawa W."/>
            <person name="Kurita K."/>
            <person name="Katagiri S."/>
            <person name="Kikuta A."/>
            <person name="Kobayashi H."/>
            <person name="Kobayashi N."/>
            <person name="Machita K."/>
            <person name="Maehara T."/>
            <person name="Masukawa M."/>
            <person name="Mizubayashi T."/>
            <person name="Mukai Y."/>
            <person name="Nagasaki H."/>
            <person name="Nagata Y."/>
            <person name="Naito S."/>
            <person name="Nakashima M."/>
            <person name="Nakama Y."/>
            <person name="Nakamichi Y."/>
            <person name="Nakamura M."/>
            <person name="Meguro A."/>
            <person name="Negishi M."/>
            <person name="Ohta I."/>
            <person name="Ohta T."/>
            <person name="Okamoto M."/>
            <person name="Ono N."/>
            <person name="Saji S."/>
            <person name="Sakaguchi M."/>
            <person name="Sakai K."/>
            <person name="Shibata M."/>
            <person name="Shimokawa T."/>
            <person name="Song J."/>
            <person name="Takazaki Y."/>
            <person name="Terasawa K."/>
            <person name="Tsugane M."/>
            <person name="Tsuji K."/>
            <person name="Ueda S."/>
            <person name="Waki K."/>
            <person name="Yamagata H."/>
            <person name="Yamamoto M."/>
            <person name="Yamamoto S."/>
            <person name="Yamane H."/>
            <person name="Yoshiki S."/>
            <person name="Yoshihara R."/>
            <person name="Yukawa K."/>
            <person name="Zhong H."/>
            <person name="Yano M."/>
            <person name="Yuan Q."/>
            <person name="Ouyang S."/>
            <person name="Liu J."/>
            <person name="Jones K.M."/>
            <person name="Gansberger K."/>
            <person name="Moffat K."/>
            <person name="Hill J."/>
            <person name="Bera J."/>
            <person name="Fadrosh D."/>
            <person name="Jin S."/>
            <person name="Johri S."/>
            <person name="Kim M."/>
            <person name="Overton L."/>
            <person name="Reardon M."/>
            <person name="Tsitrin T."/>
            <person name="Vuong H."/>
            <person name="Weaver B."/>
            <person name="Ciecko A."/>
            <person name="Tallon L."/>
            <person name="Jackson J."/>
            <person name="Pai G."/>
            <person name="Aken S.V."/>
            <person name="Utterback T."/>
            <person name="Reidmuller S."/>
            <person name="Feldblyum T."/>
            <person name="Hsiao J."/>
            <person name="Zismann V."/>
            <person name="Iobst S."/>
            <person name="de Vazeille A.R."/>
            <person name="Buell C.R."/>
            <person name="Ying K."/>
            <person name="Li Y."/>
            <person name="Lu T."/>
            <person name="Huang Y."/>
            <person name="Zhao Q."/>
            <person name="Feng Q."/>
            <person name="Zhang L."/>
            <person name="Zhu J."/>
            <person name="Weng Q."/>
            <person name="Mu J."/>
            <person name="Lu Y."/>
            <person name="Fan D."/>
            <person name="Liu Y."/>
            <person name="Guan J."/>
            <person name="Zhang Y."/>
            <person name="Yu S."/>
            <person name="Liu X."/>
            <person name="Zhang Y."/>
            <person name="Hong G."/>
            <person name="Han B."/>
            <person name="Choisne N."/>
            <person name="Demange N."/>
            <person name="Orjeda G."/>
            <person name="Samain S."/>
            <person name="Cattolico L."/>
            <person name="Pelletier E."/>
            <person name="Couloux A."/>
            <person name="Segurens B."/>
            <person name="Wincker P."/>
            <person name="D'Hont A."/>
            <person name="Scarpelli C."/>
            <person name="Weissenbach J."/>
            <person name="Salanoubat M."/>
            <person name="Quetier F."/>
            <person name="Yu Y."/>
            <person name="Kim H.R."/>
            <person name="Rambo T."/>
            <person name="Currie J."/>
            <person name="Collura K."/>
            <person name="Luo M."/>
            <person name="Yang T."/>
            <person name="Ammiraju J.S.S."/>
            <person name="Engler F."/>
            <person name="Soderlund C."/>
            <person name="Wing R.A."/>
            <person name="Palmer L.E."/>
            <person name="de la Bastide M."/>
            <person name="Spiegel L."/>
            <person name="Nascimento L."/>
            <person name="Zutavern T."/>
            <person name="O'Shaughnessy A."/>
            <person name="Dike S."/>
            <person name="Dedhia N."/>
            <person name="Preston R."/>
            <person name="Balija V."/>
            <person name="McCombie W.R."/>
            <person name="Chow T."/>
            <person name="Chen H."/>
            <person name="Chung M."/>
            <person name="Chen C."/>
            <person name="Shaw J."/>
            <person name="Wu H."/>
            <person name="Hsiao K."/>
            <person name="Chao Y."/>
            <person name="Chu M."/>
            <person name="Cheng C."/>
            <person name="Hour A."/>
            <person name="Lee P."/>
            <person name="Lin S."/>
            <person name="Lin Y."/>
            <person name="Liou J."/>
            <person name="Liu S."/>
            <person name="Hsing Y."/>
            <person name="Raghuvanshi S."/>
            <person name="Mohanty A."/>
            <person name="Bharti A.K."/>
            <person name="Gaur A."/>
            <person name="Gupta V."/>
            <person name="Kumar D."/>
            <person name="Ravi V."/>
            <person name="Vij S."/>
            <person name="Kapur A."/>
            <person name="Khurana P."/>
            <person name="Khurana P."/>
            <person name="Khurana J.P."/>
            <person name="Tyagi A.K."/>
            <person name="Gaikwad K."/>
            <person name="Singh A."/>
            <person name="Dalal V."/>
            <person name="Srivastava S."/>
            <person name="Dixit A."/>
            <person name="Pal A.K."/>
            <person name="Ghazi I.A."/>
            <person name="Yadav M."/>
            <person name="Pandit A."/>
            <person name="Bhargava A."/>
            <person name="Sureshbabu K."/>
            <person name="Batra K."/>
            <person name="Sharma T.R."/>
            <person name="Mohapatra T."/>
            <person name="Singh N.K."/>
            <person name="Messing J."/>
            <person name="Nelson A.B."/>
            <person name="Fuks G."/>
            <person name="Kavchok S."/>
            <person name="Keizer G."/>
            <person name="Linton E."/>
            <person name="Llaca V."/>
            <person name="Song R."/>
            <person name="Tanyolac B."/>
            <person name="Young S."/>
            <person name="Ho-Il K."/>
            <person name="Hahn J.H."/>
            <person name="Sangsakoo G."/>
            <person name="Vanavichit A."/>
            <person name="de Mattos Luiz.A.T."/>
            <person name="Zimmer P.D."/>
            <person name="Malone G."/>
            <person name="Dellagostin O."/>
            <person name="de Oliveira A.C."/>
            <person name="Bevan M."/>
            <person name="Bancroft I."/>
            <person name="Minx P."/>
            <person name="Cordum H."/>
            <person name="Wilson R."/>
            <person name="Cheng Z."/>
            <person name="Jin W."/>
            <person name="Jiang J."/>
            <person name="Leong S.A."/>
            <person name="Iwama H."/>
            <person name="Gojobori T."/>
            <person name="Itoh T."/>
            <person name="Niimura Y."/>
            <person name="Fujii Y."/>
            <person name="Habara T."/>
            <person name="Sakai H."/>
            <person name="Sato Y."/>
            <person name="Wilson G."/>
            <person name="Kumar K."/>
            <person name="McCouch S."/>
            <person name="Juretic N."/>
            <person name="Hoen D."/>
            <person name="Wright S."/>
            <person name="Bruskiewich R."/>
            <person name="Bureau T."/>
            <person name="Miyao A."/>
            <person name="Hirochika H."/>
            <person name="Nishikawa T."/>
            <person name="Kadowaki K."/>
            <person name="Sugiura M."/>
            <person name="Burr B."/>
            <person name="Sasaki T."/>
        </authorList>
    </citation>
    <scope>NUCLEOTIDE SEQUENCE [LARGE SCALE GENOMIC DNA]</scope>
    <source>
        <strain evidence="3">cv. Nipponbare</strain>
    </source>
</reference>
<evidence type="ECO:0000256" key="1">
    <source>
        <dbReference type="SAM" id="MobiDB-lite"/>
    </source>
</evidence>
<dbReference type="EMBL" id="AP014963">
    <property type="protein sequence ID" value="BAT00502.1"/>
    <property type="molecule type" value="Genomic_DNA"/>
</dbReference>
<gene>
    <name evidence="2" type="ordered locus">Os07g0201402</name>
    <name evidence="2" type="ORF">OSNPB_070201402</name>
</gene>
<dbReference type="Proteomes" id="UP000059680">
    <property type="component" value="Chromosome 7"/>
</dbReference>
<name>A0A0P0X3G8_ORYSJ</name>
<dbReference type="PaxDb" id="39947-A0A0P0X3G8"/>